<name>A0ABS8MWW0_9FLAO</name>
<organism evidence="2 3">
    <name type="scientific">Flavobacterium pisciphilum</name>
    <dbReference type="NCBI Taxonomy" id="2893755"/>
    <lineage>
        <taxon>Bacteria</taxon>
        <taxon>Pseudomonadati</taxon>
        <taxon>Bacteroidota</taxon>
        <taxon>Flavobacteriia</taxon>
        <taxon>Flavobacteriales</taxon>
        <taxon>Flavobacteriaceae</taxon>
        <taxon>Flavobacterium</taxon>
    </lineage>
</organism>
<dbReference type="EMBL" id="JAJJMO010000001">
    <property type="protein sequence ID" value="MCC9073269.1"/>
    <property type="molecule type" value="Genomic_DNA"/>
</dbReference>
<feature type="coiled-coil region" evidence="1">
    <location>
        <begin position="82"/>
        <end position="117"/>
    </location>
</feature>
<dbReference type="Proteomes" id="UP001430919">
    <property type="component" value="Unassembled WGS sequence"/>
</dbReference>
<evidence type="ECO:0000256" key="1">
    <source>
        <dbReference type="SAM" id="Coils"/>
    </source>
</evidence>
<dbReference type="RefSeq" id="WP_229990206.1">
    <property type="nucleotide sequence ID" value="NZ_JAJJMO010000001.1"/>
</dbReference>
<accession>A0ABS8MWW0</accession>
<keyword evidence="3" id="KW-1185">Reference proteome</keyword>
<gene>
    <name evidence="2" type="ORF">LNQ49_16955</name>
</gene>
<evidence type="ECO:0000313" key="2">
    <source>
        <dbReference type="EMBL" id="MCC9073269.1"/>
    </source>
</evidence>
<keyword evidence="1" id="KW-0175">Coiled coil</keyword>
<evidence type="ECO:0008006" key="4">
    <source>
        <dbReference type="Google" id="ProtNLM"/>
    </source>
</evidence>
<evidence type="ECO:0000313" key="3">
    <source>
        <dbReference type="Proteomes" id="UP001430919"/>
    </source>
</evidence>
<sequence length="302" mass="34594">MKLEEANIDIDCVKEIGEQLNSDYLKIIHTKYCASVEQILTMISSPLILMTFAMAKVKEDHLSIQSAVKLGFLVNNPPKDPKETAKKLVDFFEEELKKENENNVEDAQKESNKLYEKSEEIRNCFNNIGLNAVVNSWTLFEAYMKDIWIKTLNNKPDLLNNKIINAKSNSENGASSKTIPLNLLSKYNYNVSNHLGEILSNKYDFTGVEGIKKAYKDLFDLNDSEILFLEKVKLIQLEICRHIIVHNAGIIDSRYLARSKRANETINENLKLDIIEISEMINYSIESVKSILILVDDKIDNR</sequence>
<protein>
    <recommendedName>
        <fullName evidence="4">RiboL-PSP-HEPN domain-containing protein</fullName>
    </recommendedName>
</protein>
<reference evidence="2" key="1">
    <citation type="submission" date="2021-11" db="EMBL/GenBank/DDBJ databases">
        <title>Description of novel Flavobacterium species.</title>
        <authorList>
            <person name="Saticioglu I.B."/>
            <person name="Ay H."/>
            <person name="Altun S."/>
            <person name="Duman M."/>
        </authorList>
    </citation>
    <scope>NUCLEOTIDE SEQUENCE</scope>
    <source>
        <strain evidence="2">F-65</strain>
    </source>
</reference>
<comment type="caution">
    <text evidence="2">The sequence shown here is derived from an EMBL/GenBank/DDBJ whole genome shotgun (WGS) entry which is preliminary data.</text>
</comment>
<proteinExistence type="predicted"/>